<name>A0ABU3AAT9_9FLAO</name>
<dbReference type="Proteomes" id="UP001255246">
    <property type="component" value="Unassembled WGS sequence"/>
</dbReference>
<accession>A0ABU3AAT9</accession>
<dbReference type="Gene3D" id="2.170.120.40">
    <property type="entry name" value="YbbR-like domain"/>
    <property type="match status" value="1"/>
</dbReference>
<dbReference type="PANTHER" id="PTHR37804">
    <property type="entry name" value="CDAA REGULATORY PROTEIN CDAR"/>
    <property type="match status" value="1"/>
</dbReference>
<gene>
    <name evidence="1" type="ORF">RM706_09570</name>
</gene>
<dbReference type="EMBL" id="JAVRHR010000002">
    <property type="protein sequence ID" value="MDT0607279.1"/>
    <property type="molecule type" value="Genomic_DNA"/>
</dbReference>
<dbReference type="PANTHER" id="PTHR37804:SF1">
    <property type="entry name" value="CDAA REGULATORY PROTEIN CDAR"/>
    <property type="match status" value="1"/>
</dbReference>
<dbReference type="InterPro" id="IPR012505">
    <property type="entry name" value="YbbR"/>
</dbReference>
<protein>
    <submittedName>
        <fullName evidence="1">YbbR-like domain-containing protein</fullName>
    </submittedName>
</protein>
<sequence length="302" mass="34739">MFLLFLLSSFLAWSISKLSESYESRADFEITFFNFPDSLLLNTTEKRFIKTKLRASGFKFFSYGISPKKLKLDLSNVTLREGRYYLASNTMKPQFEKQLSNNVSIIELEEDRLYVDLYEVVQKEVPVEANISLELSQNHLLDGELNIDPKSVILKGPSREVENITKIKTKQLTFNNLSEDFSDKVELVKPNELINSQISINTVVVSGKVVRFSEKKYTVSIKSINLPEEYRIRMFPNKVSLVCKAGVDVLKNIKDNDFEVIVDCANIDQSNNKLPLQLSRTPQKIYAVQLLKDQIEFVLEKI</sequence>
<evidence type="ECO:0000313" key="1">
    <source>
        <dbReference type="EMBL" id="MDT0607279.1"/>
    </source>
</evidence>
<proteinExistence type="predicted"/>
<reference evidence="1 2" key="1">
    <citation type="submission" date="2023-09" db="EMBL/GenBank/DDBJ databases">
        <authorList>
            <person name="Rey-Velasco X."/>
        </authorList>
    </citation>
    <scope>NUCLEOTIDE SEQUENCE [LARGE SCALE GENOMIC DNA]</scope>
    <source>
        <strain evidence="1 2">F388</strain>
    </source>
</reference>
<dbReference type="RefSeq" id="WP_311350838.1">
    <property type="nucleotide sequence ID" value="NZ_JAVRHR010000002.1"/>
</dbReference>
<dbReference type="Gene3D" id="2.170.120.30">
    <property type="match status" value="1"/>
</dbReference>
<comment type="caution">
    <text evidence="1">The sequence shown here is derived from an EMBL/GenBank/DDBJ whole genome shotgun (WGS) entry which is preliminary data.</text>
</comment>
<evidence type="ECO:0000313" key="2">
    <source>
        <dbReference type="Proteomes" id="UP001255246"/>
    </source>
</evidence>
<keyword evidence="2" id="KW-1185">Reference proteome</keyword>
<dbReference type="Pfam" id="PF07949">
    <property type="entry name" value="YbbR"/>
    <property type="match status" value="1"/>
</dbReference>
<dbReference type="InterPro" id="IPR053154">
    <property type="entry name" value="c-di-AMP_regulator"/>
</dbReference>
<organism evidence="1 2">
    <name type="scientific">Croceitalea rosinachiae</name>
    <dbReference type="NCBI Taxonomy" id="3075596"/>
    <lineage>
        <taxon>Bacteria</taxon>
        <taxon>Pseudomonadati</taxon>
        <taxon>Bacteroidota</taxon>
        <taxon>Flavobacteriia</taxon>
        <taxon>Flavobacteriales</taxon>
        <taxon>Flavobacteriaceae</taxon>
        <taxon>Croceitalea</taxon>
    </lineage>
</organism>